<comment type="caution">
    <text evidence="1">The sequence shown here is derived from an EMBL/GenBank/DDBJ whole genome shotgun (WGS) entry which is preliminary data.</text>
</comment>
<gene>
    <name evidence="1" type="ORF">ABMC12_21855</name>
</gene>
<dbReference type="Gene3D" id="3.30.450.20">
    <property type="entry name" value="PAS domain"/>
    <property type="match status" value="1"/>
</dbReference>
<dbReference type="Proteomes" id="UP001467192">
    <property type="component" value="Unassembled WGS sequence"/>
</dbReference>
<organism evidence="1 2">
    <name type="scientific">Enterobacter intestinihominis</name>
    <dbReference type="NCBI Taxonomy" id="3133180"/>
    <lineage>
        <taxon>Bacteria</taxon>
        <taxon>Pseudomonadati</taxon>
        <taxon>Pseudomonadota</taxon>
        <taxon>Gammaproteobacteria</taxon>
        <taxon>Enterobacterales</taxon>
        <taxon>Enterobacteriaceae</taxon>
        <taxon>Enterobacter</taxon>
    </lineage>
</organism>
<name>A0ABV1ZKR6_9ENTR</name>
<evidence type="ECO:0000313" key="2">
    <source>
        <dbReference type="Proteomes" id="UP001467192"/>
    </source>
</evidence>
<accession>A0ABV1ZKR6</accession>
<sequence>MCAKDRSQNTFVSQTDSIHSLGEMLNISSSLSFIRNARGELIHTSPLFDKVFLTRTDVDSWFSSLPLETGMELVKSEINVLSERSACIVRDVRIDGYVWDVFIESLSVNNEFYSKWVFVRETYDVGFISNPFADVGRKIEKYISSLSSRKDDKWKILNLYAIGLTHSKISAITGVSEKTSRNVVSDFNKEFAFDSRDNLILSLFYSVSYYRLAMNIMDILKPCVNDLLK</sequence>
<proteinExistence type="predicted"/>
<protein>
    <submittedName>
        <fullName evidence="1">Helix-turn-helix domain-containing protein</fullName>
    </submittedName>
</protein>
<dbReference type="EMBL" id="JBEBZA010000035">
    <property type="protein sequence ID" value="MES0428911.1"/>
    <property type="molecule type" value="Genomic_DNA"/>
</dbReference>
<reference evidence="2" key="1">
    <citation type="journal article" date="2024" name="Commun. Biol.">
        <title>Bacillamide D produced by Bacillus cereus from the mouse intestinal bacterial collection (miBC) is a potent cytotoxin in vitro.</title>
        <authorList>
            <person name="Hohmann M."/>
            <person name="Brunner V."/>
            <person name="Johannes W."/>
            <person name="Schum D."/>
            <person name="Carroll L.M."/>
            <person name="Liu T."/>
            <person name="Sasaki D."/>
            <person name="Bosch J."/>
            <person name="Clavel T."/>
            <person name="Sieber S.A."/>
            <person name="Zeller G."/>
            <person name="Tschurtschenthaler M."/>
            <person name="Janssen K.P."/>
            <person name="Gulder T.A.M."/>
        </authorList>
    </citation>
    <scope>NUCLEOTIDE SEQUENCE [LARGE SCALE GENOMIC DNA]</scope>
    <source>
        <strain evidence="2">LK_304 Iso 8</strain>
    </source>
</reference>
<dbReference type="RefSeq" id="WP_001568106.1">
    <property type="nucleotide sequence ID" value="NZ_JBBNPZ010000035.1"/>
</dbReference>
<evidence type="ECO:0000313" key="1">
    <source>
        <dbReference type="EMBL" id="MES0428911.1"/>
    </source>
</evidence>
<keyword evidence="2" id="KW-1185">Reference proteome</keyword>